<dbReference type="AlphaFoldDB" id="A0A8J5EP19"/>
<dbReference type="EMBL" id="JACMSC010000021">
    <property type="protein sequence ID" value="KAG6470850.1"/>
    <property type="molecule type" value="Genomic_DNA"/>
</dbReference>
<dbReference type="SMART" id="SM01397">
    <property type="entry name" value="Ribosomal_S3Ae"/>
    <property type="match status" value="1"/>
</dbReference>
<keyword evidence="3" id="KW-0687">Ribonucleoprotein</keyword>
<sequence length="307" mass="34202">MPPNGSNGFTLVFDPSDSRPVLHIILLSFYIFKVATSQKPEQNHGSTKAAGMAVGFDTFSDIFLSVRTRGSQKGKRREEETVDPFAKKGWYDIKAPSVFSVRNVGKTLVSRTQEPSLMIVSNLLVDAFIVIVSEGLNHRVFEGSLVDLQNDEDQTYSKIRLRAEDVQGKNVLTNFWGMNVTTDKLRFSWQTISLNLTRNIVMTTILQCKGCYTSSMTFDGSSLITISNSMDHENSCFQIPRQETMERTAQRTEAAAASKTVDNLLSCNAQTVLRHSTVASRTPISLSFSEVGKGRNGRTPRQNAERQ</sequence>
<accession>A0A8J5EP19</accession>
<evidence type="ECO:0000313" key="6">
    <source>
        <dbReference type="Proteomes" id="UP000734854"/>
    </source>
</evidence>
<evidence type="ECO:0000256" key="1">
    <source>
        <dbReference type="ARBA" id="ARBA00022490"/>
    </source>
</evidence>
<dbReference type="GO" id="GO:0005840">
    <property type="term" value="C:ribosome"/>
    <property type="evidence" value="ECO:0007669"/>
    <property type="project" value="UniProtKB-KW"/>
</dbReference>
<dbReference type="Pfam" id="PF01015">
    <property type="entry name" value="Ribosomal_S3Ae"/>
    <property type="match status" value="1"/>
</dbReference>
<evidence type="ECO:0000256" key="2">
    <source>
        <dbReference type="ARBA" id="ARBA00022980"/>
    </source>
</evidence>
<evidence type="ECO:0000256" key="3">
    <source>
        <dbReference type="ARBA" id="ARBA00023274"/>
    </source>
</evidence>
<reference evidence="5 6" key="1">
    <citation type="submission" date="2020-08" db="EMBL/GenBank/DDBJ databases">
        <title>Plant Genome Project.</title>
        <authorList>
            <person name="Zhang R.-G."/>
        </authorList>
    </citation>
    <scope>NUCLEOTIDE SEQUENCE [LARGE SCALE GENOMIC DNA]</scope>
    <source>
        <tissue evidence="5">Rhizome</tissue>
    </source>
</reference>
<evidence type="ECO:0000313" key="5">
    <source>
        <dbReference type="EMBL" id="KAG6470850.1"/>
    </source>
</evidence>
<keyword evidence="6" id="KW-1185">Reference proteome</keyword>
<proteinExistence type="predicted"/>
<dbReference type="GO" id="GO:1990904">
    <property type="term" value="C:ribonucleoprotein complex"/>
    <property type="evidence" value="ECO:0007669"/>
    <property type="project" value="UniProtKB-KW"/>
</dbReference>
<comment type="caution">
    <text evidence="5">The sequence shown here is derived from an EMBL/GenBank/DDBJ whole genome shotgun (WGS) entry which is preliminary data.</text>
</comment>
<feature type="region of interest" description="Disordered" evidence="4">
    <location>
        <begin position="288"/>
        <end position="307"/>
    </location>
</feature>
<dbReference type="GO" id="GO:0003735">
    <property type="term" value="F:structural constituent of ribosome"/>
    <property type="evidence" value="ECO:0007669"/>
    <property type="project" value="InterPro"/>
</dbReference>
<protein>
    <submittedName>
        <fullName evidence="5">Uncharacterized protein</fullName>
    </submittedName>
</protein>
<keyword evidence="1" id="KW-0963">Cytoplasm</keyword>
<name>A0A8J5EP19_ZINOF</name>
<gene>
    <name evidence="5" type="ORF">ZIOFF_071930</name>
</gene>
<organism evidence="5 6">
    <name type="scientific">Zingiber officinale</name>
    <name type="common">Ginger</name>
    <name type="synonym">Amomum zingiber</name>
    <dbReference type="NCBI Taxonomy" id="94328"/>
    <lineage>
        <taxon>Eukaryota</taxon>
        <taxon>Viridiplantae</taxon>
        <taxon>Streptophyta</taxon>
        <taxon>Embryophyta</taxon>
        <taxon>Tracheophyta</taxon>
        <taxon>Spermatophyta</taxon>
        <taxon>Magnoliopsida</taxon>
        <taxon>Liliopsida</taxon>
        <taxon>Zingiberales</taxon>
        <taxon>Zingiberaceae</taxon>
        <taxon>Zingiber</taxon>
    </lineage>
</organism>
<dbReference type="GO" id="GO:0006412">
    <property type="term" value="P:translation"/>
    <property type="evidence" value="ECO:0007669"/>
    <property type="project" value="InterPro"/>
</dbReference>
<evidence type="ECO:0000256" key="4">
    <source>
        <dbReference type="SAM" id="MobiDB-lite"/>
    </source>
</evidence>
<dbReference type="Proteomes" id="UP000734854">
    <property type="component" value="Unassembled WGS sequence"/>
</dbReference>
<keyword evidence="2" id="KW-0689">Ribosomal protein</keyword>
<dbReference type="InterPro" id="IPR001593">
    <property type="entry name" value="Ribosomal_eS1"/>
</dbReference>
<dbReference type="PANTHER" id="PTHR11830">
    <property type="entry name" value="40S RIBOSOMAL PROTEIN S3A"/>
    <property type="match status" value="1"/>
</dbReference>